<feature type="transmembrane region" description="Helical" evidence="1">
    <location>
        <begin position="61"/>
        <end position="94"/>
    </location>
</feature>
<proteinExistence type="predicted"/>
<dbReference type="EMBL" id="QJKH01000001">
    <property type="protein sequence ID" value="PXX81560.1"/>
    <property type="molecule type" value="Genomic_DNA"/>
</dbReference>
<evidence type="ECO:0000313" key="3">
    <source>
        <dbReference type="EMBL" id="PXX81560.1"/>
    </source>
</evidence>
<feature type="transmembrane region" description="Helical" evidence="1">
    <location>
        <begin position="20"/>
        <end position="49"/>
    </location>
</feature>
<keyword evidence="1" id="KW-0472">Membrane</keyword>
<accession>A0A318KUU4</accession>
<sequence length="161" mass="17515">MYYEPHKSSIANLDANLVALFVYLIPMLVGFAFHASALAWIIPLVVFFVEKDSDLVKFHCVQAVMLVFIPGVLSFIISMITAIIGGTAMVTGWFVSFSGIMSLLTGSVFGIILLVFGLITGIIALVFFVFKVIAMIKAYNYIAYEVPVIGKIASIIVNGSH</sequence>
<feature type="transmembrane region" description="Helical" evidence="1">
    <location>
        <begin position="100"/>
        <end position="130"/>
    </location>
</feature>
<organism evidence="3 4">
    <name type="scientific">Dielma fastidiosa</name>
    <dbReference type="NCBI Taxonomy" id="1034346"/>
    <lineage>
        <taxon>Bacteria</taxon>
        <taxon>Bacillati</taxon>
        <taxon>Bacillota</taxon>
        <taxon>Erysipelotrichia</taxon>
        <taxon>Erysipelotrichales</taxon>
        <taxon>Erysipelotrichaceae</taxon>
        <taxon>Dielma</taxon>
    </lineage>
</organism>
<reference evidence="2" key="2">
    <citation type="submission" date="2022-03" db="EMBL/GenBank/DDBJ databases">
        <title>First case of bacteraemia caused by Dielma fastidiosa in a patient hospitalised with diverticulitis.</title>
        <authorList>
            <person name="Forman-Ankjaer B."/>
            <person name="Hvid-Jensen F."/>
            <person name="Kobel C.M."/>
            <person name="Greve T."/>
        </authorList>
    </citation>
    <scope>NUCLEOTIDE SEQUENCE</scope>
    <source>
        <strain evidence="2">AUH_DF_2021</strain>
    </source>
</reference>
<dbReference type="Proteomes" id="UP001276902">
    <property type="component" value="Unassembled WGS sequence"/>
</dbReference>
<keyword evidence="1" id="KW-1133">Transmembrane helix</keyword>
<evidence type="ECO:0000313" key="4">
    <source>
        <dbReference type="Proteomes" id="UP000247612"/>
    </source>
</evidence>
<dbReference type="OrthoDB" id="2657448at2"/>
<evidence type="ECO:0000256" key="1">
    <source>
        <dbReference type="SAM" id="Phobius"/>
    </source>
</evidence>
<name>A0A318KUU4_9FIRM</name>
<protein>
    <submittedName>
        <fullName evidence="3">Putative membrane protein</fullName>
    </submittedName>
</protein>
<dbReference type="EMBL" id="JALDAW010000008">
    <property type="protein sequence ID" value="MDY5167006.1"/>
    <property type="molecule type" value="Genomic_DNA"/>
</dbReference>
<dbReference type="GeneID" id="94441578"/>
<keyword evidence="1" id="KW-0812">Transmembrane</keyword>
<reference evidence="3 4" key="1">
    <citation type="submission" date="2018-05" db="EMBL/GenBank/DDBJ databases">
        <title>Genomic Encyclopedia of Type Strains, Phase IV (KMG-IV): sequencing the most valuable type-strain genomes for metagenomic binning, comparative biology and taxonomic classification.</title>
        <authorList>
            <person name="Goeker M."/>
        </authorList>
    </citation>
    <scope>NUCLEOTIDE SEQUENCE [LARGE SCALE GENOMIC DNA]</scope>
    <source>
        <strain evidence="3 4">JC118</strain>
    </source>
</reference>
<keyword evidence="4" id="KW-1185">Reference proteome</keyword>
<dbReference type="RefSeq" id="WP_022936474.1">
    <property type="nucleotide sequence ID" value="NZ_BAABZA010000001.1"/>
</dbReference>
<dbReference type="Proteomes" id="UP000247612">
    <property type="component" value="Unassembled WGS sequence"/>
</dbReference>
<evidence type="ECO:0000313" key="2">
    <source>
        <dbReference type="EMBL" id="MDY5167006.1"/>
    </source>
</evidence>
<gene>
    <name evidence="3" type="ORF">DES51_101169</name>
    <name evidence="2" type="ORF">MQE39_02550</name>
</gene>
<dbReference type="STRING" id="1034346.GCA_000313565_00168"/>
<dbReference type="AlphaFoldDB" id="A0A318KUU4"/>
<comment type="caution">
    <text evidence="3">The sequence shown here is derived from an EMBL/GenBank/DDBJ whole genome shotgun (WGS) entry which is preliminary data.</text>
</comment>